<gene>
    <name evidence="2" type="ORF">A9Q93_07780</name>
</gene>
<evidence type="ECO:0000313" key="3">
    <source>
        <dbReference type="Proteomes" id="UP000196102"/>
    </source>
</evidence>
<evidence type="ECO:0000313" key="2">
    <source>
        <dbReference type="EMBL" id="OUS14572.1"/>
    </source>
</evidence>
<keyword evidence="1" id="KW-0472">Membrane</keyword>
<dbReference type="RefSeq" id="WP_303686849.1">
    <property type="nucleotide sequence ID" value="NZ_CAJXYO010000030.1"/>
</dbReference>
<keyword evidence="1" id="KW-1133">Transmembrane helix</keyword>
<dbReference type="Proteomes" id="UP000196102">
    <property type="component" value="Unassembled WGS sequence"/>
</dbReference>
<feature type="transmembrane region" description="Helical" evidence="1">
    <location>
        <begin position="16"/>
        <end position="45"/>
    </location>
</feature>
<accession>A0A1Z8AW61</accession>
<organism evidence="2 3">
    <name type="scientific">Nonlabens dokdonensis</name>
    <dbReference type="NCBI Taxonomy" id="328515"/>
    <lineage>
        <taxon>Bacteria</taxon>
        <taxon>Pseudomonadati</taxon>
        <taxon>Bacteroidota</taxon>
        <taxon>Flavobacteriia</taxon>
        <taxon>Flavobacteriales</taxon>
        <taxon>Flavobacteriaceae</taxon>
        <taxon>Nonlabens</taxon>
    </lineage>
</organism>
<keyword evidence="1" id="KW-0812">Transmembrane</keyword>
<feature type="transmembrane region" description="Helical" evidence="1">
    <location>
        <begin position="188"/>
        <end position="207"/>
    </location>
</feature>
<feature type="transmembrane region" description="Helical" evidence="1">
    <location>
        <begin position="251"/>
        <end position="271"/>
    </location>
</feature>
<protein>
    <submittedName>
        <fullName evidence="2">Uncharacterized protein</fullName>
    </submittedName>
</protein>
<feature type="transmembrane region" description="Helical" evidence="1">
    <location>
        <begin position="104"/>
        <end position="127"/>
    </location>
</feature>
<evidence type="ECO:0000256" key="1">
    <source>
        <dbReference type="SAM" id="Phobius"/>
    </source>
</evidence>
<dbReference type="EMBL" id="MAAX01000118">
    <property type="protein sequence ID" value="OUS14572.1"/>
    <property type="molecule type" value="Genomic_DNA"/>
</dbReference>
<dbReference type="AlphaFoldDB" id="A0A1Z8AW61"/>
<name>A0A1Z8AW61_9FLAO</name>
<comment type="caution">
    <text evidence="2">The sequence shown here is derived from an EMBL/GenBank/DDBJ whole genome shotgun (WGS) entry which is preliminary data.</text>
</comment>
<proteinExistence type="predicted"/>
<feature type="transmembrane region" description="Helical" evidence="1">
    <location>
        <begin position="57"/>
        <end position="74"/>
    </location>
</feature>
<feature type="transmembrane region" description="Helical" evidence="1">
    <location>
        <begin position="214"/>
        <end position="239"/>
    </location>
</feature>
<reference evidence="3" key="1">
    <citation type="journal article" date="2017" name="Proc. Natl. Acad. Sci. U.S.A.">
        <title>Simulation of Deepwater Horizon oil plume reveals substrate specialization within a complex community of hydrocarbon-degraders.</title>
        <authorList>
            <person name="Hu P."/>
            <person name="Dubinsky E.A."/>
            <person name="Probst A.J."/>
            <person name="Wang J."/>
            <person name="Sieber C.M.K."/>
            <person name="Tom L.M."/>
            <person name="Gardinali P."/>
            <person name="Banfield J.F."/>
            <person name="Atlas R.M."/>
            <person name="Andersen G.L."/>
        </authorList>
    </citation>
    <scope>NUCLEOTIDE SEQUENCE [LARGE SCALE GENOMIC DNA]</scope>
</reference>
<sequence length="274" mass="32152">MNKALSYLNRIDIMRMYHFFICLFFLATAIKAPLIKGPIVIIALINLLYYNKKFEKLSVLFYAINFIGSWYMSYYQMANHKSLLGIFSFYMVYRLWFKDKSWNFPFYILSLVIIVATLQKGLSTYFMNGNLIGELFLSGTSFPQIGHLLDSDFSTNAQLFNDRFHDIKYTHQSIALNISDKTVAFSKIFTWFVLISEIILSVAMIVLPRKKKYYALLFFVIGTALFRSEFGFFSILTLISCFDTQIQNTRIQQLLKSLFLILVVIFCYINYTRF</sequence>